<dbReference type="PIRSF" id="PIRSF002741">
    <property type="entry name" value="MppA"/>
    <property type="match status" value="1"/>
</dbReference>
<dbReference type="SUPFAM" id="SSF53850">
    <property type="entry name" value="Periplasmic binding protein-like II"/>
    <property type="match status" value="1"/>
</dbReference>
<reference evidence="6 7" key="1">
    <citation type="submission" date="2020-08" db="EMBL/GenBank/DDBJ databases">
        <title>Cohnella phylogeny.</title>
        <authorList>
            <person name="Dunlap C."/>
        </authorList>
    </citation>
    <scope>NUCLEOTIDE SEQUENCE [LARGE SCALE GENOMIC DNA]</scope>
    <source>
        <strain evidence="6 7">CBP 2801</strain>
    </source>
</reference>
<comment type="similarity">
    <text evidence="1">Belongs to the bacterial solute-binding protein 5 family.</text>
</comment>
<protein>
    <submittedName>
        <fullName evidence="6">ABC transporter substrate-binding protein</fullName>
    </submittedName>
</protein>
<dbReference type="PROSITE" id="PS51257">
    <property type="entry name" value="PROKAR_LIPOPROTEIN"/>
    <property type="match status" value="1"/>
</dbReference>
<gene>
    <name evidence="6" type="ORF">H7C18_15915</name>
</gene>
<evidence type="ECO:0000259" key="5">
    <source>
        <dbReference type="Pfam" id="PF00496"/>
    </source>
</evidence>
<comment type="caution">
    <text evidence="6">The sequence shown here is derived from an EMBL/GenBank/DDBJ whole genome shotgun (WGS) entry which is preliminary data.</text>
</comment>
<dbReference type="CDD" id="cd00995">
    <property type="entry name" value="PBP2_NikA_DppA_OppA_like"/>
    <property type="match status" value="1"/>
</dbReference>
<evidence type="ECO:0000256" key="3">
    <source>
        <dbReference type="ARBA" id="ARBA00022729"/>
    </source>
</evidence>
<dbReference type="RefSeq" id="WP_185130079.1">
    <property type="nucleotide sequence ID" value="NZ_JACJVO010000020.1"/>
</dbReference>
<accession>A0A7X0SLW3</accession>
<feature type="domain" description="Solute-binding protein family 5" evidence="5">
    <location>
        <begin position="115"/>
        <end position="480"/>
    </location>
</feature>
<keyword evidence="7" id="KW-1185">Reference proteome</keyword>
<keyword evidence="3" id="KW-0732">Signal</keyword>
<dbReference type="EMBL" id="JACJVO010000020">
    <property type="protein sequence ID" value="MBB6732407.1"/>
    <property type="molecule type" value="Genomic_DNA"/>
</dbReference>
<dbReference type="PANTHER" id="PTHR30290">
    <property type="entry name" value="PERIPLASMIC BINDING COMPONENT OF ABC TRANSPORTER"/>
    <property type="match status" value="1"/>
</dbReference>
<evidence type="ECO:0000256" key="1">
    <source>
        <dbReference type="ARBA" id="ARBA00005695"/>
    </source>
</evidence>
<evidence type="ECO:0000256" key="4">
    <source>
        <dbReference type="SAM" id="MobiDB-lite"/>
    </source>
</evidence>
<dbReference type="PANTHER" id="PTHR30290:SF9">
    <property type="entry name" value="OLIGOPEPTIDE-BINDING PROTEIN APPA"/>
    <property type="match status" value="1"/>
</dbReference>
<sequence>MKRIRAREALWRKSGLAVVAASLAGVLLLAGCSSSKPEASAGGSPSGGQGAASSAGASGSGSSGSGSPVVYHLGETINPEQVTNFNPFLATGNWSNLFDYVFDQLYYFNPVKGELVSRLAAGEGAWSDDKKTYTVKLNMKAKWHDGQPFTAADVVYSYEALKTNAALDRYQLWGDKRLKSVTAQGDDTVVFALNDRFPSLPFYLTTVYIVPKHQFEKENPAEFLNKTPIGTGPFQFDSVNESAIVLKKNPDYFLGAPQIDQLLIDRFNNSSTLTLAIEKGDVQGSTGTVAMPSVPKLLENPANKLQVYPGLSTYAVIMNNEKPGLNDPAVRKAIQLGLDRQSLIEKGESGGVFPASPGFLSSVFGDSTDAKLLDDPAYAYDANKAMQTLEAAGYKKNGKGIYAKDGKTLSFTYHMAANAPAQNKEGAMITAWLKAIGIETTVKLVTWPELTKLLMSGDYELLQNGLTTPPDPQAALEVFHSKMTAPTGTNTPGLNYMRFRDKDVDAWLDEAASADDQTRQELYKKVQDRIAEQAPIAMMYNVGGHVPYRVDQFQGYDENLPVTSALSLLKVSKK</sequence>
<proteinExistence type="inferred from homology"/>
<dbReference type="Proteomes" id="UP000564644">
    <property type="component" value="Unassembled WGS sequence"/>
</dbReference>
<dbReference type="GO" id="GO:1904680">
    <property type="term" value="F:peptide transmembrane transporter activity"/>
    <property type="evidence" value="ECO:0007669"/>
    <property type="project" value="TreeGrafter"/>
</dbReference>
<dbReference type="InterPro" id="IPR000914">
    <property type="entry name" value="SBP_5_dom"/>
</dbReference>
<dbReference type="GO" id="GO:0042597">
    <property type="term" value="C:periplasmic space"/>
    <property type="evidence" value="ECO:0007669"/>
    <property type="project" value="UniProtKB-ARBA"/>
</dbReference>
<name>A0A7X0SLW3_9BACL</name>
<feature type="region of interest" description="Disordered" evidence="4">
    <location>
        <begin position="38"/>
        <end position="63"/>
    </location>
</feature>
<dbReference type="Gene3D" id="3.40.190.10">
    <property type="entry name" value="Periplasmic binding protein-like II"/>
    <property type="match status" value="1"/>
</dbReference>
<keyword evidence="2" id="KW-0813">Transport</keyword>
<dbReference type="GO" id="GO:0043190">
    <property type="term" value="C:ATP-binding cassette (ABC) transporter complex"/>
    <property type="evidence" value="ECO:0007669"/>
    <property type="project" value="InterPro"/>
</dbReference>
<dbReference type="InterPro" id="IPR030678">
    <property type="entry name" value="Peptide/Ni-bd"/>
</dbReference>
<dbReference type="AlphaFoldDB" id="A0A7X0SLW3"/>
<dbReference type="Pfam" id="PF00496">
    <property type="entry name" value="SBP_bac_5"/>
    <property type="match status" value="1"/>
</dbReference>
<organism evidence="6 7">
    <name type="scientific">Cohnella zeiphila</name>
    <dbReference type="NCBI Taxonomy" id="2761120"/>
    <lineage>
        <taxon>Bacteria</taxon>
        <taxon>Bacillati</taxon>
        <taxon>Bacillota</taxon>
        <taxon>Bacilli</taxon>
        <taxon>Bacillales</taxon>
        <taxon>Paenibacillaceae</taxon>
        <taxon>Cohnella</taxon>
    </lineage>
</organism>
<evidence type="ECO:0000313" key="6">
    <source>
        <dbReference type="EMBL" id="MBB6732407.1"/>
    </source>
</evidence>
<evidence type="ECO:0000256" key="2">
    <source>
        <dbReference type="ARBA" id="ARBA00022448"/>
    </source>
</evidence>
<dbReference type="InterPro" id="IPR039424">
    <property type="entry name" value="SBP_5"/>
</dbReference>
<dbReference type="GO" id="GO:0015833">
    <property type="term" value="P:peptide transport"/>
    <property type="evidence" value="ECO:0007669"/>
    <property type="project" value="TreeGrafter"/>
</dbReference>
<dbReference type="Gene3D" id="3.10.105.10">
    <property type="entry name" value="Dipeptide-binding Protein, Domain 3"/>
    <property type="match status" value="1"/>
</dbReference>
<evidence type="ECO:0000313" key="7">
    <source>
        <dbReference type="Proteomes" id="UP000564644"/>
    </source>
</evidence>